<dbReference type="PROSITE" id="PS50835">
    <property type="entry name" value="IG_LIKE"/>
    <property type="match status" value="1"/>
</dbReference>
<dbReference type="SUPFAM" id="SSF48726">
    <property type="entry name" value="Immunoglobulin"/>
    <property type="match status" value="1"/>
</dbReference>
<evidence type="ECO:0000313" key="4">
    <source>
        <dbReference type="Proteomes" id="UP000594638"/>
    </source>
</evidence>
<dbReference type="InterPro" id="IPR003599">
    <property type="entry name" value="Ig_sub"/>
</dbReference>
<gene>
    <name evidence="3" type="ORF">OLEA9_A068549</name>
</gene>
<dbReference type="Gene3D" id="2.60.40.10">
    <property type="entry name" value="Immunoglobulins"/>
    <property type="match status" value="2"/>
</dbReference>
<dbReference type="AlphaFoldDB" id="A0A8S0VMJ0"/>
<evidence type="ECO:0000256" key="1">
    <source>
        <dbReference type="SAM" id="MobiDB-lite"/>
    </source>
</evidence>
<dbReference type="InterPro" id="IPR036179">
    <property type="entry name" value="Ig-like_dom_sf"/>
</dbReference>
<feature type="compositionally biased region" description="Low complexity" evidence="1">
    <location>
        <begin position="317"/>
        <end position="328"/>
    </location>
</feature>
<dbReference type="PANTHER" id="PTHR45889:SF8">
    <property type="entry name" value="IG-LIKE DOMAIN-CONTAINING PROTEIN"/>
    <property type="match status" value="1"/>
</dbReference>
<dbReference type="PANTHER" id="PTHR45889">
    <property type="entry name" value="IG-LIKE DOMAIN-CONTAINING PROTEIN"/>
    <property type="match status" value="1"/>
</dbReference>
<accession>A0A8S0VMJ0</accession>
<organism evidence="3 4">
    <name type="scientific">Olea europaea subsp. europaea</name>
    <dbReference type="NCBI Taxonomy" id="158383"/>
    <lineage>
        <taxon>Eukaryota</taxon>
        <taxon>Viridiplantae</taxon>
        <taxon>Streptophyta</taxon>
        <taxon>Embryophyta</taxon>
        <taxon>Tracheophyta</taxon>
        <taxon>Spermatophyta</taxon>
        <taxon>Magnoliopsida</taxon>
        <taxon>eudicotyledons</taxon>
        <taxon>Gunneridae</taxon>
        <taxon>Pentapetalae</taxon>
        <taxon>asterids</taxon>
        <taxon>lamiids</taxon>
        <taxon>Lamiales</taxon>
        <taxon>Oleaceae</taxon>
        <taxon>Oleeae</taxon>
        <taxon>Olea</taxon>
    </lineage>
</organism>
<dbReference type="Proteomes" id="UP000594638">
    <property type="component" value="Unassembled WGS sequence"/>
</dbReference>
<evidence type="ECO:0000259" key="2">
    <source>
        <dbReference type="PROSITE" id="PS50835"/>
    </source>
</evidence>
<keyword evidence="4" id="KW-1185">Reference proteome</keyword>
<dbReference type="Gramene" id="OE9A068549T1">
    <property type="protein sequence ID" value="OE9A068549C1"/>
    <property type="gene ID" value="OE9A068549"/>
</dbReference>
<dbReference type="OrthoDB" id="6435434at2759"/>
<dbReference type="InterPro" id="IPR007110">
    <property type="entry name" value="Ig-like_dom"/>
</dbReference>
<evidence type="ECO:0000313" key="3">
    <source>
        <dbReference type="EMBL" id="CAA3033297.1"/>
    </source>
</evidence>
<feature type="region of interest" description="Disordered" evidence="1">
    <location>
        <begin position="163"/>
        <end position="207"/>
    </location>
</feature>
<protein>
    <submittedName>
        <fullName evidence="3">Down syndrome cell adhesion molecule Dscam2</fullName>
    </submittedName>
</protein>
<proteinExistence type="predicted"/>
<name>A0A8S0VMJ0_OLEEU</name>
<dbReference type="InterPro" id="IPR013783">
    <property type="entry name" value="Ig-like_fold"/>
</dbReference>
<feature type="region of interest" description="Disordered" evidence="1">
    <location>
        <begin position="287"/>
        <end position="372"/>
    </location>
</feature>
<dbReference type="SMART" id="SM00409">
    <property type="entry name" value="IG"/>
    <property type="match status" value="1"/>
</dbReference>
<sequence>MNSTRLRLSQAANASSLTILQAQPRLDEANYECALAGSGAASAAAASQASEEKTHQFKLRLLVPPRLAPFEFPADAQVGMKVLLTCSALEGQQPISFVWLRDNQIIEPSGTSESNKMAGERSVASLGQVHQQQLADKFALSAHSAISLGQRSAYVLIGGGQQGPAVQTTARGGDSLDEDPLGGVEGSDTPPRDASGRGGAKTQTTNRTQAAAAAAQTSMQLSDSSIRIRQADDYSILSIEPLELKHSGRYTCSAQNEAARVSHSSQLSINGRAGKWPFGFLVRRRRQGKTPPGLAKAPSWAGAERVLLKKEAPPHRSPQNTNPNSSPNRATHSPAHVHGGAAGRLAGQRPVDRARVRGLGPAPADAELAPGQ</sequence>
<feature type="domain" description="Ig-like" evidence="2">
    <location>
        <begin position="65"/>
        <end position="268"/>
    </location>
</feature>
<comment type="caution">
    <text evidence="3">The sequence shown here is derived from an EMBL/GenBank/DDBJ whole genome shotgun (WGS) entry which is preliminary data.</text>
</comment>
<feature type="non-terminal residue" evidence="3">
    <location>
        <position position="372"/>
    </location>
</feature>
<reference evidence="3 4" key="1">
    <citation type="submission" date="2019-12" db="EMBL/GenBank/DDBJ databases">
        <authorList>
            <person name="Alioto T."/>
            <person name="Alioto T."/>
            <person name="Gomez Garrido J."/>
        </authorList>
    </citation>
    <scope>NUCLEOTIDE SEQUENCE [LARGE SCALE GENOMIC DNA]</scope>
</reference>
<dbReference type="EMBL" id="CACTIH010010155">
    <property type="protein sequence ID" value="CAA3033297.1"/>
    <property type="molecule type" value="Genomic_DNA"/>
</dbReference>